<reference evidence="2" key="1">
    <citation type="submission" date="2017-02" db="EMBL/GenBank/DDBJ databases">
        <title>Delving into the versatile metabolic prowess of the omnipresent phylum Bacteroidetes.</title>
        <authorList>
            <person name="Nobu M.K."/>
            <person name="Mei R."/>
            <person name="Narihiro T."/>
            <person name="Kuroda K."/>
            <person name="Liu W.-T."/>
        </authorList>
    </citation>
    <scope>NUCLEOTIDE SEQUENCE</scope>
    <source>
        <strain evidence="2">ADurb.Bin417</strain>
    </source>
</reference>
<sequence>MDDAVRSERARLQAERGVPGDPLEPRVALDDSLALIMEPMPGAQWRLRVNPLGVQNDSLFVAGVRPPLEERLSLMDPEWESSIRTTEDGWIMEARLEYARFAPFPPGTGQTWRFGVERNEYPHGERTAWPSETTGGAKELARLELPAREAKAAVIEPQPDLQLHWKLEAVDGPWVLDASGHARHGYFSGARSGRETPDSVLRFAGGTPDEKLKFNAG</sequence>
<protein>
    <submittedName>
        <fullName evidence="2">Uncharacterized protein</fullName>
    </submittedName>
</protein>
<name>A0A1V5MH07_UNCT6</name>
<dbReference type="Gene3D" id="2.60.40.1190">
    <property type="match status" value="1"/>
</dbReference>
<organism evidence="2">
    <name type="scientific">candidate division TA06 bacterium ADurb.Bin417</name>
    <dbReference type="NCBI Taxonomy" id="1852828"/>
    <lineage>
        <taxon>Bacteria</taxon>
        <taxon>Bacteria division TA06</taxon>
    </lineage>
</organism>
<dbReference type="Proteomes" id="UP000485484">
    <property type="component" value="Unassembled WGS sequence"/>
</dbReference>
<evidence type="ECO:0000313" key="2">
    <source>
        <dbReference type="EMBL" id="OPZ92513.1"/>
    </source>
</evidence>
<comment type="caution">
    <text evidence="2">The sequence shown here is derived from an EMBL/GenBank/DDBJ whole genome shotgun (WGS) entry which is preliminary data.</text>
</comment>
<feature type="region of interest" description="Disordered" evidence="1">
    <location>
        <begin position="1"/>
        <end position="22"/>
    </location>
</feature>
<evidence type="ECO:0000256" key="1">
    <source>
        <dbReference type="SAM" id="MobiDB-lite"/>
    </source>
</evidence>
<gene>
    <name evidence="2" type="ORF">BWY73_00768</name>
</gene>
<dbReference type="SUPFAM" id="SSF49344">
    <property type="entry name" value="CBD9-like"/>
    <property type="match status" value="1"/>
</dbReference>
<accession>A0A1V5MH07</accession>
<dbReference type="EMBL" id="MWAK01000091">
    <property type="protein sequence ID" value="OPZ92513.1"/>
    <property type="molecule type" value="Genomic_DNA"/>
</dbReference>
<feature type="compositionally biased region" description="Basic and acidic residues" evidence="1">
    <location>
        <begin position="1"/>
        <end position="14"/>
    </location>
</feature>
<dbReference type="AlphaFoldDB" id="A0A1V5MH07"/>
<proteinExistence type="predicted"/>